<dbReference type="PROSITE" id="PS51898">
    <property type="entry name" value="TYR_RECOMBINASE"/>
    <property type="match status" value="1"/>
</dbReference>
<evidence type="ECO:0000313" key="3">
    <source>
        <dbReference type="EMBL" id="GAH33092.1"/>
    </source>
</evidence>
<dbReference type="SUPFAM" id="SSF56349">
    <property type="entry name" value="DNA breaking-rejoining enzymes"/>
    <property type="match status" value="1"/>
</dbReference>
<dbReference type="EMBL" id="BARU01007818">
    <property type="protein sequence ID" value="GAH33092.1"/>
    <property type="molecule type" value="Genomic_DNA"/>
</dbReference>
<name>X1EKJ0_9ZZZZ</name>
<dbReference type="Gene3D" id="1.10.443.10">
    <property type="entry name" value="Intergrase catalytic core"/>
    <property type="match status" value="1"/>
</dbReference>
<comment type="caution">
    <text evidence="3">The sequence shown here is derived from an EMBL/GenBank/DDBJ whole genome shotgun (WGS) entry which is preliminary data.</text>
</comment>
<proteinExistence type="predicted"/>
<dbReference type="GO" id="GO:0015074">
    <property type="term" value="P:DNA integration"/>
    <property type="evidence" value="ECO:0007669"/>
    <property type="project" value="InterPro"/>
</dbReference>
<evidence type="ECO:0000256" key="1">
    <source>
        <dbReference type="ARBA" id="ARBA00023172"/>
    </source>
</evidence>
<dbReference type="GO" id="GO:0003677">
    <property type="term" value="F:DNA binding"/>
    <property type="evidence" value="ECO:0007669"/>
    <property type="project" value="InterPro"/>
</dbReference>
<feature type="domain" description="Tyr recombinase" evidence="2">
    <location>
        <begin position="5"/>
        <end position="182"/>
    </location>
</feature>
<sequence length="188" mass="21719">MRKNKLPVILEPEEVQNLLKQPSKRYPTGLRNKTIMSLMLHCGLRLSEVVNLKPGNLNLTKGKLRVESGKGKKDRDLAIPDYLNDLLDTWRNIRPKSNFFFSTLKGRKLSDRYIQQMVKRYGQKAGIAKRISPHTLRHTYATQYYKQTKDIETLRRILGHSNISTTTIYITLANIDVENGMKGFKGFL</sequence>
<dbReference type="PANTHER" id="PTHR30349:SF64">
    <property type="entry name" value="PROPHAGE INTEGRASE INTD-RELATED"/>
    <property type="match status" value="1"/>
</dbReference>
<protein>
    <recommendedName>
        <fullName evidence="2">Tyr recombinase domain-containing protein</fullName>
    </recommendedName>
</protein>
<dbReference type="InterPro" id="IPR013762">
    <property type="entry name" value="Integrase-like_cat_sf"/>
</dbReference>
<evidence type="ECO:0000259" key="2">
    <source>
        <dbReference type="PROSITE" id="PS51898"/>
    </source>
</evidence>
<dbReference type="InterPro" id="IPR011010">
    <property type="entry name" value="DNA_brk_join_enz"/>
</dbReference>
<dbReference type="Pfam" id="PF00589">
    <property type="entry name" value="Phage_integrase"/>
    <property type="match status" value="1"/>
</dbReference>
<organism evidence="3">
    <name type="scientific">marine sediment metagenome</name>
    <dbReference type="NCBI Taxonomy" id="412755"/>
    <lineage>
        <taxon>unclassified sequences</taxon>
        <taxon>metagenomes</taxon>
        <taxon>ecological metagenomes</taxon>
    </lineage>
</organism>
<gene>
    <name evidence="3" type="ORF">S03H2_15382</name>
</gene>
<keyword evidence="1" id="KW-0233">DNA recombination</keyword>
<reference evidence="3" key="1">
    <citation type="journal article" date="2014" name="Front. Microbiol.">
        <title>High frequency of phylogenetically diverse reductive dehalogenase-homologous genes in deep subseafloor sedimentary metagenomes.</title>
        <authorList>
            <person name="Kawai M."/>
            <person name="Futagami T."/>
            <person name="Toyoda A."/>
            <person name="Takaki Y."/>
            <person name="Nishi S."/>
            <person name="Hori S."/>
            <person name="Arai W."/>
            <person name="Tsubouchi T."/>
            <person name="Morono Y."/>
            <person name="Uchiyama I."/>
            <person name="Ito T."/>
            <person name="Fujiyama A."/>
            <person name="Inagaki F."/>
            <person name="Takami H."/>
        </authorList>
    </citation>
    <scope>NUCLEOTIDE SEQUENCE</scope>
    <source>
        <strain evidence="3">Expedition CK06-06</strain>
    </source>
</reference>
<dbReference type="GO" id="GO:0006310">
    <property type="term" value="P:DNA recombination"/>
    <property type="evidence" value="ECO:0007669"/>
    <property type="project" value="UniProtKB-KW"/>
</dbReference>
<dbReference type="InterPro" id="IPR050090">
    <property type="entry name" value="Tyrosine_recombinase_XerCD"/>
</dbReference>
<dbReference type="InterPro" id="IPR002104">
    <property type="entry name" value="Integrase_catalytic"/>
</dbReference>
<accession>X1EKJ0</accession>
<dbReference type="PANTHER" id="PTHR30349">
    <property type="entry name" value="PHAGE INTEGRASE-RELATED"/>
    <property type="match status" value="1"/>
</dbReference>
<dbReference type="AlphaFoldDB" id="X1EKJ0"/>